<feature type="compositionally biased region" description="Low complexity" evidence="1">
    <location>
        <begin position="69"/>
        <end position="84"/>
    </location>
</feature>
<dbReference type="Proteomes" id="UP000326799">
    <property type="component" value="Unassembled WGS sequence"/>
</dbReference>
<feature type="domain" description="DUF7924" evidence="2">
    <location>
        <begin position="228"/>
        <end position="323"/>
    </location>
</feature>
<evidence type="ECO:0000313" key="3">
    <source>
        <dbReference type="EMBL" id="KAB8213077.1"/>
    </source>
</evidence>
<protein>
    <recommendedName>
        <fullName evidence="2">DUF7924 domain-containing protein</fullName>
    </recommendedName>
</protein>
<evidence type="ECO:0000256" key="1">
    <source>
        <dbReference type="SAM" id="MobiDB-lite"/>
    </source>
</evidence>
<organism evidence="3 4">
    <name type="scientific">Aspergillus novoparasiticus</name>
    <dbReference type="NCBI Taxonomy" id="986946"/>
    <lineage>
        <taxon>Eukaryota</taxon>
        <taxon>Fungi</taxon>
        <taxon>Dikarya</taxon>
        <taxon>Ascomycota</taxon>
        <taxon>Pezizomycotina</taxon>
        <taxon>Eurotiomycetes</taxon>
        <taxon>Eurotiomycetidae</taxon>
        <taxon>Eurotiales</taxon>
        <taxon>Aspergillaceae</taxon>
        <taxon>Aspergillus</taxon>
        <taxon>Aspergillus subgen. Circumdati</taxon>
    </lineage>
</organism>
<reference evidence="3 4" key="1">
    <citation type="submission" date="2019-04" db="EMBL/GenBank/DDBJ databases">
        <title>Fungal friends and foes A comparative genomics study of 23 Aspergillus species from section Flavi.</title>
        <authorList>
            <consortium name="DOE Joint Genome Institute"/>
            <person name="Kjaerbolling I."/>
            <person name="Vesth T.C."/>
            <person name="Frisvad J.C."/>
            <person name="Nybo J.L."/>
            <person name="Theobald S."/>
            <person name="Kildgaard S."/>
            <person name="Petersen T.I."/>
            <person name="Kuo A."/>
            <person name="Sato A."/>
            <person name="Lyhne E.K."/>
            <person name="Kogle M.E."/>
            <person name="Wiebenga A."/>
            <person name="Kun R.S."/>
            <person name="Lubbers R.J."/>
            <person name="Makela M.R."/>
            <person name="Barry K."/>
            <person name="Chovatia M."/>
            <person name="Clum A."/>
            <person name="Daum C."/>
            <person name="Haridas S."/>
            <person name="He G."/>
            <person name="LaButti K."/>
            <person name="Lipzen A."/>
            <person name="Mondo S."/>
            <person name="Pangilinan J."/>
            <person name="Riley R."/>
            <person name="Salamov A."/>
            <person name="Simmons B.A."/>
            <person name="Magnuson J.K."/>
            <person name="Henrissat B."/>
            <person name="Mortensen U.H."/>
            <person name="Larsen T.O."/>
            <person name="De vries R.P."/>
            <person name="Grigoriev I.V."/>
            <person name="Machida M."/>
            <person name="Baker S.E."/>
            <person name="Andersen M.R."/>
        </authorList>
    </citation>
    <scope>NUCLEOTIDE SEQUENCE [LARGE SCALE GENOMIC DNA]</scope>
    <source>
        <strain evidence="3 4">CBS 126849</strain>
    </source>
</reference>
<gene>
    <name evidence="3" type="ORF">BDV33DRAFT_185511</name>
</gene>
<dbReference type="AlphaFoldDB" id="A0A5N6E729"/>
<dbReference type="EMBL" id="ML733715">
    <property type="protein sequence ID" value="KAB8213077.1"/>
    <property type="molecule type" value="Genomic_DNA"/>
</dbReference>
<accession>A0A5N6E729</accession>
<keyword evidence="4" id="KW-1185">Reference proteome</keyword>
<name>A0A5N6E729_9EURO</name>
<feature type="region of interest" description="Disordered" evidence="1">
    <location>
        <begin position="179"/>
        <end position="199"/>
    </location>
</feature>
<evidence type="ECO:0000313" key="4">
    <source>
        <dbReference type="Proteomes" id="UP000326799"/>
    </source>
</evidence>
<dbReference type="Pfam" id="PF25545">
    <property type="entry name" value="DUF7924"/>
    <property type="match status" value="1"/>
</dbReference>
<dbReference type="InterPro" id="IPR057684">
    <property type="entry name" value="DUF7924"/>
</dbReference>
<evidence type="ECO:0000259" key="2">
    <source>
        <dbReference type="Pfam" id="PF25545"/>
    </source>
</evidence>
<feature type="region of interest" description="Disordered" evidence="1">
    <location>
        <begin position="59"/>
        <end position="89"/>
    </location>
</feature>
<proteinExistence type="predicted"/>
<sequence length="425" mass="47456">MKRSRSCSPTFLAIKQHKPTSPTTHLTYHALEEHNHNIPSLPPCALLQMALEERAHSLSDIPIIPPPSTRSSQRSRSSSPVRPSDAQYRGGHLRRAKIFVGDEIPASISCYVNTSIFHNLTSSGNDHLYQISERLWRKSKELEKNQSGEAEWTEALYAALNDLKPVEFEAVRNRDWRTDLKPPVHNPRPTIPRKRSELHQPLQENAATDSLYPSPDSSRVIEPAIPVFRLKDPRPDICVGLSDDSLADSLEHAKGRDIAQSLLLDMQDTSTLISDPHVTPLGLRFPFLIVEAKAGATGGNLYQAQNQAAVGGSTALLILKGLSDLRDSQDLNRENQDCVETSDESGQATPDIKLNLAFSITTEGPVHELWLHFRKPNEDFQMVCIGIWRTTSKDGSLNFLRHLSAILRWGNGEFKDNLVSILQDL</sequence>